<evidence type="ECO:0000256" key="4">
    <source>
        <dbReference type="ARBA" id="ARBA00022980"/>
    </source>
</evidence>
<feature type="domain" description="Large ribosomal subunit protein uL11 C-terminal" evidence="6">
    <location>
        <begin position="102"/>
        <end position="170"/>
    </location>
</feature>
<keyword evidence="4 7" id="KW-0689">Ribosomal protein</keyword>
<dbReference type="InterPro" id="IPR020783">
    <property type="entry name" value="Ribosomal_uL11_C"/>
</dbReference>
<dbReference type="GO" id="GO:0006412">
    <property type="term" value="P:translation"/>
    <property type="evidence" value="ECO:0007669"/>
    <property type="project" value="InterPro"/>
</dbReference>
<evidence type="ECO:0000259" key="6">
    <source>
        <dbReference type="Pfam" id="PF00298"/>
    </source>
</evidence>
<comment type="caution">
    <text evidence="7">The sequence shown here is derived from an EMBL/GenBank/DDBJ whole genome shotgun (WGS) entry which is preliminary data.</text>
</comment>
<dbReference type="InterPro" id="IPR020785">
    <property type="entry name" value="Ribosomal_uL11_CS"/>
</dbReference>
<dbReference type="GO" id="GO:0022625">
    <property type="term" value="C:cytosolic large ribosomal subunit"/>
    <property type="evidence" value="ECO:0007669"/>
    <property type="project" value="TreeGrafter"/>
</dbReference>
<keyword evidence="5" id="KW-0687">Ribonucleoprotein</keyword>
<dbReference type="Pfam" id="PF00298">
    <property type="entry name" value="Ribosomal_L11"/>
    <property type="match status" value="1"/>
</dbReference>
<dbReference type="OrthoDB" id="1091498at2759"/>
<gene>
    <name evidence="7" type="ORF">ISN44_As13g013990</name>
</gene>
<comment type="similarity">
    <text evidence="1">Belongs to the universal ribosomal protein uL11 family.</text>
</comment>
<accession>A0A8T1XXJ8</accession>
<dbReference type="FunFam" id="1.10.10.250:FF:000001">
    <property type="entry name" value="50S ribosomal protein L11"/>
    <property type="match status" value="1"/>
</dbReference>
<evidence type="ECO:0000256" key="1">
    <source>
        <dbReference type="ARBA" id="ARBA00010537"/>
    </source>
</evidence>
<evidence type="ECO:0000313" key="8">
    <source>
        <dbReference type="Proteomes" id="UP000694251"/>
    </source>
</evidence>
<dbReference type="Proteomes" id="UP000694251">
    <property type="component" value="Chromosome 13"/>
</dbReference>
<dbReference type="PANTHER" id="PTHR11661">
    <property type="entry name" value="60S RIBOSOMAL PROTEIN L12"/>
    <property type="match status" value="1"/>
</dbReference>
<keyword evidence="2" id="KW-0699">rRNA-binding</keyword>
<reference evidence="7 8" key="1">
    <citation type="submission" date="2020-12" db="EMBL/GenBank/DDBJ databases">
        <title>Concerted genomic and epigenomic changes stabilize Arabidopsis allopolyploids.</title>
        <authorList>
            <person name="Chen Z."/>
        </authorList>
    </citation>
    <scope>NUCLEOTIDE SEQUENCE [LARGE SCALE GENOMIC DNA]</scope>
    <source>
        <strain evidence="7">As9502</strain>
        <tissue evidence="7">Leaf</tissue>
    </source>
</reference>
<dbReference type="HAMAP" id="MF_00736">
    <property type="entry name" value="Ribosomal_uL11"/>
    <property type="match status" value="1"/>
</dbReference>
<dbReference type="GO" id="GO:0003735">
    <property type="term" value="F:structural constituent of ribosome"/>
    <property type="evidence" value="ECO:0007669"/>
    <property type="project" value="InterPro"/>
</dbReference>
<dbReference type="AlphaFoldDB" id="A0A8T1XXJ8"/>
<dbReference type="InterPro" id="IPR000911">
    <property type="entry name" value="Ribosomal_uL11"/>
</dbReference>
<dbReference type="PROSITE" id="PS00359">
    <property type="entry name" value="RIBOSOMAL_L11"/>
    <property type="match status" value="1"/>
</dbReference>
<keyword evidence="3" id="KW-0694">RNA-binding</keyword>
<evidence type="ECO:0000256" key="2">
    <source>
        <dbReference type="ARBA" id="ARBA00022730"/>
    </source>
</evidence>
<dbReference type="PANTHER" id="PTHR11661:SF1">
    <property type="entry name" value="LARGE RIBOSOMAL SUBUNIT PROTEIN UL11M"/>
    <property type="match status" value="1"/>
</dbReference>
<sequence>MASSSLSTLCSCTSSSLYPNTKLSRYLSANLTSKTNVSVQFLGKKQFPLLSSTMRFLTVVAATAQLTPRGKTKKVVGTIKMNVWAGRATPAPPDQSFTFILKTPPASFLLLKAAGVKKGSKDPKQNKVGMITIEQLRKIAEEKLPEMNCTTIVSAMRTIAGTAGNMGIDIDPPLLEPKKESSFVVIA</sequence>
<protein>
    <submittedName>
        <fullName evidence="7">Ribosomal protein L11 C-terminal domain superfamily</fullName>
    </submittedName>
</protein>
<evidence type="ECO:0000313" key="7">
    <source>
        <dbReference type="EMBL" id="KAG7537522.1"/>
    </source>
</evidence>
<evidence type="ECO:0000256" key="5">
    <source>
        <dbReference type="ARBA" id="ARBA00023274"/>
    </source>
</evidence>
<dbReference type="GO" id="GO:0070180">
    <property type="term" value="F:large ribosomal subunit rRNA binding"/>
    <property type="evidence" value="ECO:0007669"/>
    <property type="project" value="TreeGrafter"/>
</dbReference>
<proteinExistence type="inferred from homology"/>
<keyword evidence="8" id="KW-1185">Reference proteome</keyword>
<name>A0A8T1XXJ8_ARASU</name>
<dbReference type="CDD" id="cd00349">
    <property type="entry name" value="Ribosomal_L11"/>
    <property type="match status" value="1"/>
</dbReference>
<organism evidence="7 8">
    <name type="scientific">Arabidopsis suecica</name>
    <name type="common">Swedish thale-cress</name>
    <name type="synonym">Cardaminopsis suecica</name>
    <dbReference type="NCBI Taxonomy" id="45249"/>
    <lineage>
        <taxon>Eukaryota</taxon>
        <taxon>Viridiplantae</taxon>
        <taxon>Streptophyta</taxon>
        <taxon>Embryophyta</taxon>
        <taxon>Tracheophyta</taxon>
        <taxon>Spermatophyta</taxon>
        <taxon>Magnoliopsida</taxon>
        <taxon>eudicotyledons</taxon>
        <taxon>Gunneridae</taxon>
        <taxon>Pentapetalae</taxon>
        <taxon>rosids</taxon>
        <taxon>malvids</taxon>
        <taxon>Brassicales</taxon>
        <taxon>Brassicaceae</taxon>
        <taxon>Camelineae</taxon>
        <taxon>Arabidopsis</taxon>
    </lineage>
</organism>
<evidence type="ECO:0000256" key="3">
    <source>
        <dbReference type="ARBA" id="ARBA00022884"/>
    </source>
</evidence>
<dbReference type="EMBL" id="JAEFBJ010000013">
    <property type="protein sequence ID" value="KAG7537522.1"/>
    <property type="molecule type" value="Genomic_DNA"/>
</dbReference>
<dbReference type="SMART" id="SM00649">
    <property type="entry name" value="RL11"/>
    <property type="match status" value="1"/>
</dbReference>